<name>A0A4R6FQ06_9SPHN</name>
<evidence type="ECO:0000256" key="1">
    <source>
        <dbReference type="SAM" id="SignalP"/>
    </source>
</evidence>
<dbReference type="InterPro" id="IPR018673">
    <property type="entry name" value="DUF2141"/>
</dbReference>
<comment type="caution">
    <text evidence="2">The sequence shown here is derived from an EMBL/GenBank/DDBJ whole genome shotgun (WGS) entry which is preliminary data.</text>
</comment>
<gene>
    <name evidence="2" type="ORF">EV664_104136</name>
</gene>
<dbReference type="Proteomes" id="UP000295493">
    <property type="component" value="Unassembled WGS sequence"/>
</dbReference>
<feature type="chain" id="PRO_5020747422" evidence="1">
    <location>
        <begin position="24"/>
        <end position="156"/>
    </location>
</feature>
<dbReference type="AlphaFoldDB" id="A0A4R6FQ06"/>
<proteinExistence type="predicted"/>
<evidence type="ECO:0000313" key="3">
    <source>
        <dbReference type="Proteomes" id="UP000295493"/>
    </source>
</evidence>
<sequence length="156" mass="16767">MTKGWMISAAALAALTVATPALADQGCTGTAGNGAVKLTVVATNLKNADGEVAFSIYPDSRSKFLASHAYIARARIPAKAPNTTTCFWLPPGHYAAALYHDENADHDFNRTLFKIKEGFGFSNDAPTTLGLPSFDKVRFELPAAGRTIQVKMRYSR</sequence>
<protein>
    <submittedName>
        <fullName evidence="2">Uncharacterized protein (DUF2141 family)</fullName>
    </submittedName>
</protein>
<keyword evidence="1" id="KW-0732">Signal</keyword>
<dbReference type="Pfam" id="PF09912">
    <property type="entry name" value="DUF2141"/>
    <property type="match status" value="1"/>
</dbReference>
<feature type="signal peptide" evidence="1">
    <location>
        <begin position="1"/>
        <end position="23"/>
    </location>
</feature>
<dbReference type="RefSeq" id="WP_211338486.1">
    <property type="nucleotide sequence ID" value="NZ_BMLU01000004.1"/>
</dbReference>
<dbReference type="EMBL" id="SNWD01000004">
    <property type="protein sequence ID" value="TDN83652.1"/>
    <property type="molecule type" value="Genomic_DNA"/>
</dbReference>
<evidence type="ECO:0000313" key="2">
    <source>
        <dbReference type="EMBL" id="TDN83652.1"/>
    </source>
</evidence>
<keyword evidence="3" id="KW-1185">Reference proteome</keyword>
<accession>A0A4R6FQ06</accession>
<organism evidence="2 3">
    <name type="scientific">Stakelama pacifica</name>
    <dbReference type="NCBI Taxonomy" id="517720"/>
    <lineage>
        <taxon>Bacteria</taxon>
        <taxon>Pseudomonadati</taxon>
        <taxon>Pseudomonadota</taxon>
        <taxon>Alphaproteobacteria</taxon>
        <taxon>Sphingomonadales</taxon>
        <taxon>Sphingomonadaceae</taxon>
        <taxon>Stakelama</taxon>
    </lineage>
</organism>
<reference evidence="2 3" key="1">
    <citation type="submission" date="2019-03" db="EMBL/GenBank/DDBJ databases">
        <title>Genomic Encyclopedia of Type Strains, Phase IV (KMG-IV): sequencing the most valuable type-strain genomes for metagenomic binning, comparative biology and taxonomic classification.</title>
        <authorList>
            <person name="Goeker M."/>
        </authorList>
    </citation>
    <scope>NUCLEOTIDE SEQUENCE [LARGE SCALE GENOMIC DNA]</scope>
    <source>
        <strain evidence="2 3">DSM 25059</strain>
    </source>
</reference>